<dbReference type="STRING" id="331679.IV81_GL000755"/>
<organism evidence="2 3">
    <name type="scientific">Pediococcus stilesii</name>
    <dbReference type="NCBI Taxonomy" id="331679"/>
    <lineage>
        <taxon>Bacteria</taxon>
        <taxon>Bacillati</taxon>
        <taxon>Bacillota</taxon>
        <taxon>Bacilli</taxon>
        <taxon>Lactobacillales</taxon>
        <taxon>Lactobacillaceae</taxon>
        <taxon>Pediococcus</taxon>
    </lineage>
</organism>
<dbReference type="Gene3D" id="2.30.110.10">
    <property type="entry name" value="Electron Transport, Fmn-binding Protein, Chain A"/>
    <property type="match status" value="1"/>
</dbReference>
<dbReference type="InterPro" id="IPR012349">
    <property type="entry name" value="Split_barrel_FMN-bd"/>
</dbReference>
<evidence type="ECO:0000259" key="1">
    <source>
        <dbReference type="Pfam" id="PF22696"/>
    </source>
</evidence>
<accession>A0A0R2KZK0</accession>
<dbReference type="SUPFAM" id="SSF50475">
    <property type="entry name" value="FMN-binding split barrel"/>
    <property type="match status" value="1"/>
</dbReference>
<dbReference type="AlphaFoldDB" id="A0A0R2KZK0"/>
<dbReference type="PATRIC" id="fig|331679.3.peg.762"/>
<comment type="caution">
    <text evidence="2">The sequence shown here is derived from an EMBL/GenBank/DDBJ whole genome shotgun (WGS) entry which is preliminary data.</text>
</comment>
<feature type="domain" description="Pyridoxamine 5'-phosphate oxidase-like" evidence="1">
    <location>
        <begin position="12"/>
        <end position="85"/>
    </location>
</feature>
<dbReference type="EMBL" id="JQBX01000002">
    <property type="protein sequence ID" value="KRN94968.1"/>
    <property type="molecule type" value="Genomic_DNA"/>
</dbReference>
<evidence type="ECO:0000313" key="2">
    <source>
        <dbReference type="EMBL" id="KRN94968.1"/>
    </source>
</evidence>
<evidence type="ECO:0000313" key="3">
    <source>
        <dbReference type="Proteomes" id="UP000051859"/>
    </source>
</evidence>
<dbReference type="InterPro" id="IPR055196">
    <property type="entry name" value="Putative_PNPOx_2"/>
</dbReference>
<reference evidence="2 3" key="1">
    <citation type="journal article" date="2015" name="Genome Announc.">
        <title>Expanding the biotechnology potential of lactobacilli through comparative genomics of 213 strains and associated genera.</title>
        <authorList>
            <person name="Sun Z."/>
            <person name="Harris H.M."/>
            <person name="McCann A."/>
            <person name="Guo C."/>
            <person name="Argimon S."/>
            <person name="Zhang W."/>
            <person name="Yang X."/>
            <person name="Jeffery I.B."/>
            <person name="Cooney J.C."/>
            <person name="Kagawa T.F."/>
            <person name="Liu W."/>
            <person name="Song Y."/>
            <person name="Salvetti E."/>
            <person name="Wrobel A."/>
            <person name="Rasinkangas P."/>
            <person name="Parkhill J."/>
            <person name="Rea M.C."/>
            <person name="O'Sullivan O."/>
            <person name="Ritari J."/>
            <person name="Douillard F.P."/>
            <person name="Paul Ross R."/>
            <person name="Yang R."/>
            <person name="Briner A.E."/>
            <person name="Felis G.E."/>
            <person name="de Vos W.M."/>
            <person name="Barrangou R."/>
            <person name="Klaenhammer T.R."/>
            <person name="Caufield P.W."/>
            <person name="Cui Y."/>
            <person name="Zhang H."/>
            <person name="O'Toole P.W."/>
        </authorList>
    </citation>
    <scope>NUCLEOTIDE SEQUENCE [LARGE SCALE GENOMIC DNA]</scope>
    <source>
        <strain evidence="2 3">DSM 18001</strain>
    </source>
</reference>
<protein>
    <recommendedName>
        <fullName evidence="1">Pyridoxamine 5'-phosphate oxidase-like domain-containing protein</fullName>
    </recommendedName>
</protein>
<dbReference type="Proteomes" id="UP000051859">
    <property type="component" value="Unassembled WGS sequence"/>
</dbReference>
<dbReference type="RefSeq" id="WP_057801456.1">
    <property type="nucleotide sequence ID" value="NZ_JQBX01000002.1"/>
</dbReference>
<sequence>MSAKETYNQLMNDAEMIALATETTAGHTPNVRFVFFMHYADQPNTLYFGTAGSAEKVAELTANPTISFETAPVNFQTVRVTGAHCEQVSDRSTFFKAMDAKYPSFSRFTPEDRENMNVYAATFNEALVGEEKLSF</sequence>
<name>A0A0R2KZK0_9LACO</name>
<proteinExistence type="predicted"/>
<gene>
    <name evidence="2" type="ORF">IV81_GL000755</name>
</gene>
<dbReference type="Pfam" id="PF22696">
    <property type="entry name" value="Putative_PNPOx_2"/>
    <property type="match status" value="1"/>
</dbReference>
<keyword evidence="3" id="KW-1185">Reference proteome</keyword>